<dbReference type="AlphaFoldDB" id="A0AAW0QJI7"/>
<accession>A0AAW0QJI7</accession>
<feature type="signal peptide" evidence="1">
    <location>
        <begin position="1"/>
        <end position="18"/>
    </location>
</feature>
<dbReference type="Proteomes" id="UP001392437">
    <property type="component" value="Unassembled WGS sequence"/>
</dbReference>
<dbReference type="InterPro" id="IPR021054">
    <property type="entry name" value="Cell_wall_mannoprotein_1"/>
</dbReference>
<dbReference type="EMBL" id="JAQQWP010000008">
    <property type="protein sequence ID" value="KAK8106157.1"/>
    <property type="molecule type" value="Genomic_DNA"/>
</dbReference>
<evidence type="ECO:0000313" key="3">
    <source>
        <dbReference type="Proteomes" id="UP001392437"/>
    </source>
</evidence>
<proteinExistence type="predicted"/>
<sequence length="231" mass="23635">MKFSAPIIVLSATALVEAQLNALPHSATQKRDLSTMNTVLGQVLEGLTSLNQVCQQYSGSPGGDIKSGMDMSLTTVKTATETCQKMGPIPAGEAEGFKPTAEKLGESGEKLVSILDSKVPLFEKNHICGPVLGWFGGLGKNVGVLMKTVASKMPNNGTATETAQAAAYKTKFGVLADKLKACSGNATAVSANPSGAETTHKAQEVTQSGASTMSASFGVLALAAAAATMLL</sequence>
<organism evidence="2 3">
    <name type="scientific">Apiospora kogelbergensis</name>
    <dbReference type="NCBI Taxonomy" id="1337665"/>
    <lineage>
        <taxon>Eukaryota</taxon>
        <taxon>Fungi</taxon>
        <taxon>Dikarya</taxon>
        <taxon>Ascomycota</taxon>
        <taxon>Pezizomycotina</taxon>
        <taxon>Sordariomycetes</taxon>
        <taxon>Xylariomycetidae</taxon>
        <taxon>Amphisphaeriales</taxon>
        <taxon>Apiosporaceae</taxon>
        <taxon>Apiospora</taxon>
    </lineage>
</organism>
<gene>
    <name evidence="2" type="ORF">PG999_009516</name>
</gene>
<evidence type="ECO:0000313" key="2">
    <source>
        <dbReference type="EMBL" id="KAK8106157.1"/>
    </source>
</evidence>
<feature type="chain" id="PRO_5043474761" evidence="1">
    <location>
        <begin position="19"/>
        <end position="231"/>
    </location>
</feature>
<dbReference type="Pfam" id="PF12296">
    <property type="entry name" value="HsbA"/>
    <property type="match status" value="1"/>
</dbReference>
<reference evidence="2 3" key="1">
    <citation type="submission" date="2023-01" db="EMBL/GenBank/DDBJ databases">
        <title>Analysis of 21 Apiospora genomes using comparative genomics revels a genus with tremendous synthesis potential of carbohydrate active enzymes and secondary metabolites.</title>
        <authorList>
            <person name="Sorensen T."/>
        </authorList>
    </citation>
    <scope>NUCLEOTIDE SEQUENCE [LARGE SCALE GENOMIC DNA]</scope>
    <source>
        <strain evidence="2 3">CBS 117206</strain>
    </source>
</reference>
<comment type="caution">
    <text evidence="2">The sequence shown here is derived from an EMBL/GenBank/DDBJ whole genome shotgun (WGS) entry which is preliminary data.</text>
</comment>
<keyword evidence="3" id="KW-1185">Reference proteome</keyword>
<protein>
    <submittedName>
        <fullName evidence="2">Cell wall protein</fullName>
    </submittedName>
</protein>
<name>A0AAW0QJI7_9PEZI</name>
<evidence type="ECO:0000256" key="1">
    <source>
        <dbReference type="SAM" id="SignalP"/>
    </source>
</evidence>
<keyword evidence="1" id="KW-0732">Signal</keyword>